<dbReference type="SUPFAM" id="SSF56935">
    <property type="entry name" value="Porins"/>
    <property type="match status" value="1"/>
</dbReference>
<keyword evidence="10" id="KW-1185">Reference proteome</keyword>
<evidence type="ECO:0000256" key="2">
    <source>
        <dbReference type="ARBA" id="ARBA00008163"/>
    </source>
</evidence>
<keyword evidence="7" id="KW-0998">Cell outer membrane</keyword>
<accession>A0ABU1I9A1</accession>
<keyword evidence="3" id="KW-1134">Transmembrane beta strand</keyword>
<protein>
    <submittedName>
        <fullName evidence="9">Long-subunit fatty acid transport protein</fullName>
    </submittedName>
</protein>
<comment type="caution">
    <text evidence="9">The sequence shown here is derived from an EMBL/GenBank/DDBJ whole genome shotgun (WGS) entry which is preliminary data.</text>
</comment>
<dbReference type="Pfam" id="PF03349">
    <property type="entry name" value="Toluene_X"/>
    <property type="match status" value="1"/>
</dbReference>
<evidence type="ECO:0000313" key="10">
    <source>
        <dbReference type="Proteomes" id="UP001267710"/>
    </source>
</evidence>
<evidence type="ECO:0000256" key="3">
    <source>
        <dbReference type="ARBA" id="ARBA00022452"/>
    </source>
</evidence>
<proteinExistence type="inferred from homology"/>
<feature type="chain" id="PRO_5045370941" evidence="8">
    <location>
        <begin position="27"/>
        <end position="328"/>
    </location>
</feature>
<comment type="similarity">
    <text evidence="2">Belongs to the OmpP1/FadL family.</text>
</comment>
<evidence type="ECO:0000256" key="4">
    <source>
        <dbReference type="ARBA" id="ARBA00022692"/>
    </source>
</evidence>
<sequence>MPTPLRAAALVLAVASPALWPLAAHATNGYFSHGYGAKGLGQAGVGIAWGQDALAAASNPANTGLVGNRVDAGVTWFAPRRSADITSNAFGPDERYSGDGKKTFFIPEFGITRQLSEQWGVGLAAYGNGGMNTEYRRNPYARFGATGTAGVDLEQLFITPSVAWKPTEAHSFSVGLNVAYQRFSAQGIGAFAGFSADPQRLSDRGTDGSLGAGVRVGWTGTVAPGVTLGATWASKVRGQFDDYRGLFADGGRFDVPENYGVGIAWRPKNLFKVFSGIALGAIGRSGCSGCAAWARAHASSRGVQSPDCTPTLRASALPARLRRCGAGP</sequence>
<keyword evidence="5 8" id="KW-0732">Signal</keyword>
<dbReference type="PANTHER" id="PTHR35093:SF8">
    <property type="entry name" value="OUTER MEMBRANE PROTEIN NMB0088-RELATED"/>
    <property type="match status" value="1"/>
</dbReference>
<reference evidence="9 10" key="1">
    <citation type="submission" date="2023-08" db="EMBL/GenBank/DDBJ databases">
        <title>Functional and genomic diversity of the sorghum phyllosphere microbiome.</title>
        <authorList>
            <person name="Shade A."/>
        </authorList>
    </citation>
    <scope>NUCLEOTIDE SEQUENCE [LARGE SCALE GENOMIC DNA]</scope>
    <source>
        <strain evidence="9 10">SORGH_AS_0335</strain>
    </source>
</reference>
<organism evidence="9 10">
    <name type="scientific">Paracidovorax wautersii</name>
    <dbReference type="NCBI Taxonomy" id="1177982"/>
    <lineage>
        <taxon>Bacteria</taxon>
        <taxon>Pseudomonadati</taxon>
        <taxon>Pseudomonadota</taxon>
        <taxon>Betaproteobacteria</taxon>
        <taxon>Burkholderiales</taxon>
        <taxon>Comamonadaceae</taxon>
        <taxon>Paracidovorax</taxon>
    </lineage>
</organism>
<keyword evidence="6" id="KW-0472">Membrane</keyword>
<comment type="subcellular location">
    <subcellularLocation>
        <location evidence="1">Cell outer membrane</location>
        <topology evidence="1">Multi-pass membrane protein</topology>
    </subcellularLocation>
</comment>
<name>A0ABU1I9A1_9BURK</name>
<dbReference type="InterPro" id="IPR005017">
    <property type="entry name" value="OMPP1/FadL/TodX"/>
</dbReference>
<dbReference type="RefSeq" id="WP_309827596.1">
    <property type="nucleotide sequence ID" value="NZ_JAVIZX010000001.1"/>
</dbReference>
<evidence type="ECO:0000256" key="5">
    <source>
        <dbReference type="ARBA" id="ARBA00022729"/>
    </source>
</evidence>
<gene>
    <name evidence="9" type="ORF">QE399_001476</name>
</gene>
<dbReference type="Gene3D" id="2.40.160.60">
    <property type="entry name" value="Outer membrane protein transport protein (OMPP1/FadL/TodX)"/>
    <property type="match status" value="1"/>
</dbReference>
<evidence type="ECO:0000313" key="9">
    <source>
        <dbReference type="EMBL" id="MDR6213787.1"/>
    </source>
</evidence>
<evidence type="ECO:0000256" key="8">
    <source>
        <dbReference type="SAM" id="SignalP"/>
    </source>
</evidence>
<evidence type="ECO:0000256" key="7">
    <source>
        <dbReference type="ARBA" id="ARBA00023237"/>
    </source>
</evidence>
<feature type="signal peptide" evidence="8">
    <location>
        <begin position="1"/>
        <end position="26"/>
    </location>
</feature>
<dbReference type="EMBL" id="JAVIZX010000001">
    <property type="protein sequence ID" value="MDR6213787.1"/>
    <property type="molecule type" value="Genomic_DNA"/>
</dbReference>
<evidence type="ECO:0000256" key="1">
    <source>
        <dbReference type="ARBA" id="ARBA00004571"/>
    </source>
</evidence>
<dbReference type="Proteomes" id="UP001267710">
    <property type="component" value="Unassembled WGS sequence"/>
</dbReference>
<evidence type="ECO:0000256" key="6">
    <source>
        <dbReference type="ARBA" id="ARBA00023136"/>
    </source>
</evidence>
<dbReference type="PANTHER" id="PTHR35093">
    <property type="entry name" value="OUTER MEMBRANE PROTEIN NMB0088-RELATED"/>
    <property type="match status" value="1"/>
</dbReference>
<keyword evidence="4" id="KW-0812">Transmembrane</keyword>